<evidence type="ECO:0000313" key="1">
    <source>
        <dbReference type="EMBL" id="MFC3052180.1"/>
    </source>
</evidence>
<evidence type="ECO:0000313" key="2">
    <source>
        <dbReference type="Proteomes" id="UP001595444"/>
    </source>
</evidence>
<dbReference type="PANTHER" id="PTHR47623:SF1">
    <property type="entry name" value="OS09G0287300 PROTEIN"/>
    <property type="match status" value="1"/>
</dbReference>
<dbReference type="SMART" id="SM00855">
    <property type="entry name" value="PGAM"/>
    <property type="match status" value="1"/>
</dbReference>
<dbReference type="Pfam" id="PF00300">
    <property type="entry name" value="His_Phos_1"/>
    <property type="match status" value="1"/>
</dbReference>
<dbReference type="PANTHER" id="PTHR47623">
    <property type="entry name" value="OS09G0287300 PROTEIN"/>
    <property type="match status" value="1"/>
</dbReference>
<dbReference type="InterPro" id="IPR029033">
    <property type="entry name" value="His_PPase_superfam"/>
</dbReference>
<accession>A0ABV7D5P1</accession>
<dbReference type="RefSeq" id="WP_194214133.1">
    <property type="nucleotide sequence ID" value="NZ_CP061205.1"/>
</dbReference>
<proteinExistence type="predicted"/>
<keyword evidence="2" id="KW-1185">Reference proteome</keyword>
<dbReference type="SUPFAM" id="SSF53254">
    <property type="entry name" value="Phosphoglycerate mutase-like"/>
    <property type="match status" value="1"/>
</dbReference>
<reference evidence="2" key="1">
    <citation type="journal article" date="2019" name="Int. J. Syst. Evol. Microbiol.">
        <title>The Global Catalogue of Microorganisms (GCM) 10K type strain sequencing project: providing services to taxonomists for standard genome sequencing and annotation.</title>
        <authorList>
            <consortium name="The Broad Institute Genomics Platform"/>
            <consortium name="The Broad Institute Genome Sequencing Center for Infectious Disease"/>
            <person name="Wu L."/>
            <person name="Ma J."/>
        </authorList>
    </citation>
    <scope>NUCLEOTIDE SEQUENCE [LARGE SCALE GENOMIC DNA]</scope>
    <source>
        <strain evidence="2">KCTC 62164</strain>
    </source>
</reference>
<dbReference type="CDD" id="cd07067">
    <property type="entry name" value="HP_PGM_like"/>
    <property type="match status" value="1"/>
</dbReference>
<dbReference type="InterPro" id="IPR013078">
    <property type="entry name" value="His_Pase_superF_clade-1"/>
</dbReference>
<comment type="caution">
    <text evidence="1">The sequence shown here is derived from an EMBL/GenBank/DDBJ whole genome shotgun (WGS) entry which is preliminary data.</text>
</comment>
<dbReference type="Gene3D" id="3.40.50.1240">
    <property type="entry name" value="Phosphoglycerate mutase-like"/>
    <property type="match status" value="1"/>
</dbReference>
<gene>
    <name evidence="1" type="ORF">ACFOKA_09720</name>
</gene>
<organism evidence="1 2">
    <name type="scientific">Kordiimonas pumila</name>
    <dbReference type="NCBI Taxonomy" id="2161677"/>
    <lineage>
        <taxon>Bacteria</taxon>
        <taxon>Pseudomonadati</taxon>
        <taxon>Pseudomonadota</taxon>
        <taxon>Alphaproteobacteria</taxon>
        <taxon>Kordiimonadales</taxon>
        <taxon>Kordiimonadaceae</taxon>
        <taxon>Kordiimonas</taxon>
    </lineage>
</organism>
<name>A0ABV7D5P1_9PROT</name>
<sequence>MKRLYLLRHAKSDWSNMGLVDHDRILNRRGQKAAALIGQRFKDFGREPDLVVCSTALRARETLDRLMAAGSYNWNVQNEKRLYGASPDTILSIVHQYGASCDTLMLVGHNPGMADVAKALAGDAKPGLLERLISKVPTGAMITLEFDIPSFQGVRAKSGMLTQFLRPKHELA</sequence>
<dbReference type="Proteomes" id="UP001595444">
    <property type="component" value="Unassembled WGS sequence"/>
</dbReference>
<dbReference type="EMBL" id="JBHRSL010000010">
    <property type="protein sequence ID" value="MFC3052180.1"/>
    <property type="molecule type" value="Genomic_DNA"/>
</dbReference>
<protein>
    <submittedName>
        <fullName evidence="1">SixA phosphatase family protein</fullName>
    </submittedName>
</protein>